<organism evidence="3 4">
    <name type="scientific">Thermodesulfitimonas autotrophica</name>
    <dbReference type="NCBI Taxonomy" id="1894989"/>
    <lineage>
        <taxon>Bacteria</taxon>
        <taxon>Bacillati</taxon>
        <taxon>Bacillota</taxon>
        <taxon>Clostridia</taxon>
        <taxon>Thermoanaerobacterales</taxon>
        <taxon>Thermoanaerobacteraceae</taxon>
        <taxon>Thermodesulfitimonas</taxon>
    </lineage>
</organism>
<dbReference type="AlphaFoldDB" id="A0A3N5BMD4"/>
<dbReference type="NCBIfam" id="TIGR02605">
    <property type="entry name" value="CxxC_CxxC_SSSS"/>
    <property type="match status" value="1"/>
</dbReference>
<dbReference type="SMART" id="SM00834">
    <property type="entry name" value="CxxC_CXXC_SSSS"/>
    <property type="match status" value="1"/>
</dbReference>
<reference evidence="3 4" key="1">
    <citation type="submission" date="2018-11" db="EMBL/GenBank/DDBJ databases">
        <title>Genomic Encyclopedia of Type Strains, Phase IV (KMG-IV): sequencing the most valuable type-strain genomes for metagenomic binning, comparative biology and taxonomic classification.</title>
        <authorList>
            <person name="Goeker M."/>
        </authorList>
    </citation>
    <scope>NUCLEOTIDE SEQUENCE [LARGE SCALE GENOMIC DNA]</scope>
    <source>
        <strain evidence="3 4">DSM 102936</strain>
    </source>
</reference>
<protein>
    <submittedName>
        <fullName evidence="3">Putative FmdB family regulatory protein</fullName>
    </submittedName>
</protein>
<comment type="caution">
    <text evidence="3">The sequence shown here is derived from an EMBL/GenBank/DDBJ whole genome shotgun (WGS) entry which is preliminary data.</text>
</comment>
<feature type="region of interest" description="Disordered" evidence="1">
    <location>
        <begin position="44"/>
        <end position="63"/>
    </location>
</feature>
<name>A0A3N5BMD4_9THEO</name>
<dbReference type="OrthoDB" id="9813321at2"/>
<dbReference type="Pfam" id="PF09723">
    <property type="entry name" value="Zn_ribbon_8"/>
    <property type="match status" value="1"/>
</dbReference>
<evidence type="ECO:0000313" key="3">
    <source>
        <dbReference type="EMBL" id="RPF46905.1"/>
    </source>
</evidence>
<dbReference type="Gene3D" id="2.20.28.30">
    <property type="entry name" value="RNA polymerase ii, chain L"/>
    <property type="match status" value="1"/>
</dbReference>
<keyword evidence="4" id="KW-1185">Reference proteome</keyword>
<evidence type="ECO:0000313" key="4">
    <source>
        <dbReference type="Proteomes" id="UP000282654"/>
    </source>
</evidence>
<dbReference type="Proteomes" id="UP000282654">
    <property type="component" value="Unassembled WGS sequence"/>
</dbReference>
<proteinExistence type="predicted"/>
<evidence type="ECO:0000256" key="1">
    <source>
        <dbReference type="SAM" id="MobiDB-lite"/>
    </source>
</evidence>
<evidence type="ECO:0000259" key="2">
    <source>
        <dbReference type="SMART" id="SM00834"/>
    </source>
</evidence>
<sequence length="63" mass="6936">MPQYEFECRRCAHRFTVLVSWAEKESVRCPKCGSSDLKQIWSPFSAPGRGSEAGGCRPTAEGG</sequence>
<accession>A0A3N5BMD4</accession>
<feature type="domain" description="Putative regulatory protein FmdB zinc ribbon" evidence="2">
    <location>
        <begin position="1"/>
        <end position="42"/>
    </location>
</feature>
<dbReference type="InterPro" id="IPR013429">
    <property type="entry name" value="Regulatory_FmdB_Zinc_ribbon"/>
</dbReference>
<gene>
    <name evidence="3" type="ORF">EDD75_1166</name>
</gene>
<dbReference type="EMBL" id="RKRE01000002">
    <property type="protein sequence ID" value="RPF46905.1"/>
    <property type="molecule type" value="Genomic_DNA"/>
</dbReference>